<dbReference type="EMBL" id="BBNQ01000023">
    <property type="protein sequence ID" value="GAL64802.1"/>
    <property type="molecule type" value="Genomic_DNA"/>
</dbReference>
<dbReference type="Proteomes" id="UP000029644">
    <property type="component" value="Unassembled WGS sequence"/>
</dbReference>
<evidence type="ECO:0000259" key="5">
    <source>
        <dbReference type="Pfam" id="PF02836"/>
    </source>
</evidence>
<dbReference type="Pfam" id="PF02836">
    <property type="entry name" value="Glyco_hydro_2_C"/>
    <property type="match status" value="1"/>
</dbReference>
<evidence type="ECO:0000256" key="4">
    <source>
        <dbReference type="ARBA" id="ARBA00023295"/>
    </source>
</evidence>
<keyword evidence="3 6" id="KW-0378">Hydrolase</keyword>
<evidence type="ECO:0000313" key="6">
    <source>
        <dbReference type="EMBL" id="GAL64802.1"/>
    </source>
</evidence>
<evidence type="ECO:0000256" key="1">
    <source>
        <dbReference type="ARBA" id="ARBA00001412"/>
    </source>
</evidence>
<feature type="domain" description="Glycoside hydrolase family 2 catalytic" evidence="5">
    <location>
        <begin position="4"/>
        <end position="65"/>
    </location>
</feature>
<evidence type="ECO:0000256" key="2">
    <source>
        <dbReference type="ARBA" id="ARBA00012756"/>
    </source>
</evidence>
<organism evidence="6 7">
    <name type="scientific">Algibacter lectus</name>
    <dbReference type="NCBI Taxonomy" id="221126"/>
    <lineage>
        <taxon>Bacteria</taxon>
        <taxon>Pseudomonadati</taxon>
        <taxon>Bacteroidota</taxon>
        <taxon>Flavobacteriia</taxon>
        <taxon>Flavobacteriales</taxon>
        <taxon>Flavobacteriaceae</taxon>
        <taxon>Algibacter</taxon>
    </lineage>
</organism>
<comment type="caution">
    <text evidence="6">The sequence shown here is derived from an EMBL/GenBank/DDBJ whole genome shotgun (WGS) entry which is preliminary data.</text>
</comment>
<dbReference type="OrthoDB" id="1205943at2"/>
<gene>
    <name evidence="6" type="ORF">JCM19300_3122</name>
</gene>
<sequence>MGSSYLERAIRMVERDKNHPSIVMWSLGNESGMGPNHAAMSGWIKDFDPTRYIHYEGAKVLPLIRTTNKSSSRKTKATQQIHLG</sequence>
<name>A0A090WB92_9FLAO</name>
<dbReference type="InterPro" id="IPR023232">
    <property type="entry name" value="Glyco_hydro_2_AS"/>
</dbReference>
<dbReference type="PROSITE" id="PS00608">
    <property type="entry name" value="GLYCOSYL_HYDROL_F2_2"/>
    <property type="match status" value="1"/>
</dbReference>
<evidence type="ECO:0000256" key="3">
    <source>
        <dbReference type="ARBA" id="ARBA00022801"/>
    </source>
</evidence>
<dbReference type="Gene3D" id="3.20.20.80">
    <property type="entry name" value="Glycosidases"/>
    <property type="match status" value="1"/>
</dbReference>
<dbReference type="SUPFAM" id="SSF51445">
    <property type="entry name" value="(Trans)glycosidases"/>
    <property type="match status" value="1"/>
</dbReference>
<reference evidence="6 7" key="1">
    <citation type="journal article" date="2014" name="Genome Announc.">
        <title>Draft Genome Sequences of Marine Flavobacterium Algibacter lectus Strains SS8 and NR4.</title>
        <authorList>
            <person name="Takatani N."/>
            <person name="Nakanishi M."/>
            <person name="Meirelles P."/>
            <person name="Mino S."/>
            <person name="Suda W."/>
            <person name="Oshima K."/>
            <person name="Hattori M."/>
            <person name="Ohkuma M."/>
            <person name="Hosokawa M."/>
            <person name="Miyashita K."/>
            <person name="Thompson F.L."/>
            <person name="Niwa A."/>
            <person name="Sawabe T."/>
            <person name="Sawabe T."/>
        </authorList>
    </citation>
    <scope>NUCLEOTIDE SEQUENCE [LARGE SCALE GENOMIC DNA]</scope>
    <source>
        <strain evidence="6 7">JCM 19300</strain>
    </source>
</reference>
<dbReference type="GO" id="GO:0005990">
    <property type="term" value="P:lactose catabolic process"/>
    <property type="evidence" value="ECO:0007669"/>
    <property type="project" value="TreeGrafter"/>
</dbReference>
<dbReference type="RefSeq" id="WP_152596629.1">
    <property type="nucleotide sequence ID" value="NZ_BBNQ01000023.1"/>
</dbReference>
<dbReference type="PANTHER" id="PTHR46323">
    <property type="entry name" value="BETA-GALACTOSIDASE"/>
    <property type="match status" value="1"/>
</dbReference>
<dbReference type="InterPro" id="IPR006103">
    <property type="entry name" value="Glyco_hydro_2_cat"/>
</dbReference>
<proteinExistence type="predicted"/>
<dbReference type="InterPro" id="IPR017853">
    <property type="entry name" value="GH"/>
</dbReference>
<dbReference type="EC" id="3.2.1.23" evidence="2"/>
<accession>A0A090WB92</accession>
<comment type="catalytic activity">
    <reaction evidence="1">
        <text>Hydrolysis of terminal non-reducing beta-D-galactose residues in beta-D-galactosides.</text>
        <dbReference type="EC" id="3.2.1.23"/>
    </reaction>
</comment>
<dbReference type="GO" id="GO:0009341">
    <property type="term" value="C:beta-galactosidase complex"/>
    <property type="evidence" value="ECO:0007669"/>
    <property type="project" value="TreeGrafter"/>
</dbReference>
<keyword evidence="4 6" id="KW-0326">Glycosidase</keyword>
<dbReference type="AlphaFoldDB" id="A0A090WB92"/>
<dbReference type="GO" id="GO:0004565">
    <property type="term" value="F:beta-galactosidase activity"/>
    <property type="evidence" value="ECO:0007669"/>
    <property type="project" value="UniProtKB-EC"/>
</dbReference>
<evidence type="ECO:0000313" key="7">
    <source>
        <dbReference type="Proteomes" id="UP000029644"/>
    </source>
</evidence>
<dbReference type="InterPro" id="IPR050347">
    <property type="entry name" value="Bact_Beta-galactosidase"/>
</dbReference>
<dbReference type="PANTHER" id="PTHR46323:SF2">
    <property type="entry name" value="BETA-GALACTOSIDASE"/>
    <property type="match status" value="1"/>
</dbReference>
<protein>
    <recommendedName>
        <fullName evidence="2">beta-galactosidase</fullName>
        <ecNumber evidence="2">3.2.1.23</ecNumber>
    </recommendedName>
</protein>